<dbReference type="InterPro" id="IPR004821">
    <property type="entry name" value="Cyt_trans-like"/>
</dbReference>
<keyword evidence="17" id="KW-1185">Reference proteome</keyword>
<evidence type="ECO:0000256" key="13">
    <source>
        <dbReference type="ARBA" id="ARBA00049494"/>
    </source>
</evidence>
<evidence type="ECO:0000256" key="11">
    <source>
        <dbReference type="ARBA" id="ARBA00023268"/>
    </source>
</evidence>
<dbReference type="Proteomes" id="UP000266262">
    <property type="component" value="Unassembled WGS sequence"/>
</dbReference>
<proteinExistence type="inferred from homology"/>
<dbReference type="SUPFAM" id="SSF52374">
    <property type="entry name" value="Nucleotidylyl transferase"/>
    <property type="match status" value="1"/>
</dbReference>
<comment type="pathway">
    <text evidence="1 14">Cofactor biosynthesis; FAD biosynthesis; FAD from FMN: step 1/1.</text>
</comment>
<dbReference type="SMART" id="SM00904">
    <property type="entry name" value="Flavokinase"/>
    <property type="match status" value="1"/>
</dbReference>
<keyword evidence="8 14" id="KW-0418">Kinase</keyword>
<dbReference type="EC" id="2.7.1.26" evidence="14"/>
<dbReference type="RefSeq" id="WP_119056517.1">
    <property type="nucleotide sequence ID" value="NZ_QWKU01000001.1"/>
</dbReference>
<evidence type="ECO:0000256" key="9">
    <source>
        <dbReference type="ARBA" id="ARBA00022827"/>
    </source>
</evidence>
<dbReference type="Pfam" id="PF01687">
    <property type="entry name" value="Flavokinase"/>
    <property type="match status" value="1"/>
</dbReference>
<organism evidence="16 17">
    <name type="scientific">Dialister pneumosintes</name>
    <dbReference type="NCBI Taxonomy" id="39950"/>
    <lineage>
        <taxon>Bacteria</taxon>
        <taxon>Bacillati</taxon>
        <taxon>Bacillota</taxon>
        <taxon>Negativicutes</taxon>
        <taxon>Veillonellales</taxon>
        <taxon>Veillonellaceae</taxon>
        <taxon>Dialister</taxon>
    </lineage>
</organism>
<keyword evidence="5 14" id="KW-0808">Transferase</keyword>
<dbReference type="PIRSF" id="PIRSF004491">
    <property type="entry name" value="FAD_Synth"/>
    <property type="match status" value="1"/>
</dbReference>
<dbReference type="SUPFAM" id="SSF82114">
    <property type="entry name" value="Riboflavin kinase-like"/>
    <property type="match status" value="1"/>
</dbReference>
<evidence type="ECO:0000256" key="12">
    <source>
        <dbReference type="ARBA" id="ARBA00047880"/>
    </source>
</evidence>
<comment type="similarity">
    <text evidence="14">Belongs to the ribF family.</text>
</comment>
<dbReference type="NCBIfam" id="TIGR00125">
    <property type="entry name" value="cyt_tran_rel"/>
    <property type="match status" value="1"/>
</dbReference>
<evidence type="ECO:0000256" key="8">
    <source>
        <dbReference type="ARBA" id="ARBA00022777"/>
    </source>
</evidence>
<gene>
    <name evidence="16" type="ORF">DX915_04935</name>
</gene>
<keyword evidence="4 14" id="KW-0288">FMN</keyword>
<evidence type="ECO:0000313" key="17">
    <source>
        <dbReference type="Proteomes" id="UP000266262"/>
    </source>
</evidence>
<sequence length="309" mass="35062">MMKLYPSLEVAPKREPVVVALGFFDGLHIGHQRVIEEAKNIAREVSAKVCVITFYPHPRTVLMPSEHIYLLGNREEKIELLQNLKVDFGVLLTPTVSFLQMSPDSFLRLLDKNLELVGIVSGENFTFGREASGTVKNIKEYFKNRKIKISTIPLTSSAAINGDIISSTIIRKLLLQGQVKNANKLLGHAYSLRGKVVHGIRRGHDITGYPTVNLQTDSVQLIPKDGGYVTYVDLQNKRYLSVTNIGKNPTFENKERTIETFIMDFQGDLYEQDIRLTFIERLRGEIKFLSVGELIRQIQLDIEQANKYK</sequence>
<evidence type="ECO:0000256" key="1">
    <source>
        <dbReference type="ARBA" id="ARBA00004726"/>
    </source>
</evidence>
<dbReference type="InterPro" id="IPR023465">
    <property type="entry name" value="Riboflavin_kinase_dom_sf"/>
</dbReference>
<dbReference type="EMBL" id="QWKU01000001">
    <property type="protein sequence ID" value="RID94829.1"/>
    <property type="molecule type" value="Genomic_DNA"/>
</dbReference>
<evidence type="ECO:0000256" key="3">
    <source>
        <dbReference type="ARBA" id="ARBA00022630"/>
    </source>
</evidence>
<keyword evidence="10 14" id="KW-0067">ATP-binding</keyword>
<accession>A0ABX9MBW9</accession>
<dbReference type="InterPro" id="IPR014729">
    <property type="entry name" value="Rossmann-like_a/b/a_fold"/>
</dbReference>
<dbReference type="PANTHER" id="PTHR22749:SF6">
    <property type="entry name" value="RIBOFLAVIN KINASE"/>
    <property type="match status" value="1"/>
</dbReference>
<evidence type="ECO:0000256" key="5">
    <source>
        <dbReference type="ARBA" id="ARBA00022679"/>
    </source>
</evidence>
<comment type="pathway">
    <text evidence="2 14">Cofactor biosynthesis; FMN biosynthesis; FMN from riboflavin (ATP route): step 1/1.</text>
</comment>
<dbReference type="GO" id="GO:0008531">
    <property type="term" value="F:riboflavin kinase activity"/>
    <property type="evidence" value="ECO:0007669"/>
    <property type="project" value="UniProtKB-EC"/>
</dbReference>
<evidence type="ECO:0000259" key="15">
    <source>
        <dbReference type="SMART" id="SM00904"/>
    </source>
</evidence>
<dbReference type="CDD" id="cd02064">
    <property type="entry name" value="FAD_synthetase_N"/>
    <property type="match status" value="1"/>
</dbReference>
<dbReference type="InterPro" id="IPR002606">
    <property type="entry name" value="Riboflavin_kinase_bac"/>
</dbReference>
<comment type="catalytic activity">
    <reaction evidence="12 14">
        <text>riboflavin + ATP = FMN + ADP + H(+)</text>
        <dbReference type="Rhea" id="RHEA:14357"/>
        <dbReference type="ChEBI" id="CHEBI:15378"/>
        <dbReference type="ChEBI" id="CHEBI:30616"/>
        <dbReference type="ChEBI" id="CHEBI:57986"/>
        <dbReference type="ChEBI" id="CHEBI:58210"/>
        <dbReference type="ChEBI" id="CHEBI:456216"/>
        <dbReference type="EC" id="2.7.1.26"/>
    </reaction>
</comment>
<evidence type="ECO:0000256" key="6">
    <source>
        <dbReference type="ARBA" id="ARBA00022695"/>
    </source>
</evidence>
<feature type="domain" description="Riboflavin kinase" evidence="15">
    <location>
        <begin position="185"/>
        <end position="309"/>
    </location>
</feature>
<evidence type="ECO:0000256" key="4">
    <source>
        <dbReference type="ARBA" id="ARBA00022643"/>
    </source>
</evidence>
<comment type="catalytic activity">
    <reaction evidence="13 14">
        <text>FMN + ATP + H(+) = FAD + diphosphate</text>
        <dbReference type="Rhea" id="RHEA:17237"/>
        <dbReference type="ChEBI" id="CHEBI:15378"/>
        <dbReference type="ChEBI" id="CHEBI:30616"/>
        <dbReference type="ChEBI" id="CHEBI:33019"/>
        <dbReference type="ChEBI" id="CHEBI:57692"/>
        <dbReference type="ChEBI" id="CHEBI:58210"/>
        <dbReference type="EC" id="2.7.7.2"/>
    </reaction>
</comment>
<keyword evidence="6 14" id="KW-0548">Nucleotidyltransferase</keyword>
<evidence type="ECO:0000256" key="10">
    <source>
        <dbReference type="ARBA" id="ARBA00022840"/>
    </source>
</evidence>
<keyword evidence="11" id="KW-0511">Multifunctional enzyme</keyword>
<dbReference type="NCBIfam" id="TIGR00083">
    <property type="entry name" value="ribF"/>
    <property type="match status" value="1"/>
</dbReference>
<dbReference type="PANTHER" id="PTHR22749">
    <property type="entry name" value="RIBOFLAVIN KINASE/FMN ADENYLYLTRANSFERASE"/>
    <property type="match status" value="1"/>
</dbReference>
<keyword evidence="7 14" id="KW-0547">Nucleotide-binding</keyword>
<dbReference type="InterPro" id="IPR015864">
    <property type="entry name" value="FAD_synthase"/>
</dbReference>
<reference evidence="16 17" key="1">
    <citation type="submission" date="2018-08" db="EMBL/GenBank/DDBJ databases">
        <title>Draft genome sequence of Dialister pneumosintes KCOM 1685.</title>
        <authorList>
            <person name="Kook J.-K."/>
            <person name="Park S.-N."/>
            <person name="Lim Y.K."/>
        </authorList>
    </citation>
    <scope>NUCLEOTIDE SEQUENCE [LARGE SCALE GENOMIC DNA]</scope>
    <source>
        <strain evidence="16 17">KCOM 1685</strain>
    </source>
</reference>
<evidence type="ECO:0000256" key="7">
    <source>
        <dbReference type="ARBA" id="ARBA00022741"/>
    </source>
</evidence>
<protein>
    <recommendedName>
        <fullName evidence="14">Riboflavin biosynthesis protein</fullName>
    </recommendedName>
    <domain>
        <recommendedName>
            <fullName evidence="14">Riboflavin kinase</fullName>
            <ecNumber evidence="14">2.7.1.26</ecNumber>
        </recommendedName>
        <alternativeName>
            <fullName evidence="14">Flavokinase</fullName>
        </alternativeName>
    </domain>
    <domain>
        <recommendedName>
            <fullName evidence="14">FMN adenylyltransferase</fullName>
            <ecNumber evidence="14">2.7.7.2</ecNumber>
        </recommendedName>
        <alternativeName>
            <fullName evidence="14">FAD pyrophosphorylase</fullName>
        </alternativeName>
        <alternativeName>
            <fullName evidence="14">FAD synthase</fullName>
        </alternativeName>
    </domain>
</protein>
<evidence type="ECO:0000256" key="2">
    <source>
        <dbReference type="ARBA" id="ARBA00005201"/>
    </source>
</evidence>
<evidence type="ECO:0000313" key="16">
    <source>
        <dbReference type="EMBL" id="RID94829.1"/>
    </source>
</evidence>
<keyword evidence="9 14" id="KW-0274">FAD</keyword>
<dbReference type="Gene3D" id="3.40.50.620">
    <property type="entry name" value="HUPs"/>
    <property type="match status" value="1"/>
</dbReference>
<name>A0ABX9MBW9_9FIRM</name>
<evidence type="ECO:0000256" key="14">
    <source>
        <dbReference type="PIRNR" id="PIRNR004491"/>
    </source>
</evidence>
<dbReference type="InterPro" id="IPR023468">
    <property type="entry name" value="Riboflavin_kinase"/>
</dbReference>
<comment type="caution">
    <text evidence="16">The sequence shown here is derived from an EMBL/GenBank/DDBJ whole genome shotgun (WGS) entry which is preliminary data.</text>
</comment>
<dbReference type="InterPro" id="IPR015865">
    <property type="entry name" value="Riboflavin_kinase_bac/euk"/>
</dbReference>
<dbReference type="Pfam" id="PF06574">
    <property type="entry name" value="FAD_syn"/>
    <property type="match status" value="1"/>
</dbReference>
<dbReference type="EC" id="2.7.7.2" evidence="14"/>
<dbReference type="Gene3D" id="2.40.30.30">
    <property type="entry name" value="Riboflavin kinase-like"/>
    <property type="match status" value="1"/>
</dbReference>
<dbReference type="NCBIfam" id="NF004162">
    <property type="entry name" value="PRK05627.1-5"/>
    <property type="match status" value="1"/>
</dbReference>
<dbReference type="GO" id="GO:0003919">
    <property type="term" value="F:FMN adenylyltransferase activity"/>
    <property type="evidence" value="ECO:0007669"/>
    <property type="project" value="UniProtKB-EC"/>
</dbReference>
<keyword evidence="3 14" id="KW-0285">Flavoprotein</keyword>